<feature type="compositionally biased region" description="Basic and acidic residues" evidence="5">
    <location>
        <begin position="339"/>
        <end position="355"/>
    </location>
</feature>
<dbReference type="InterPro" id="IPR001005">
    <property type="entry name" value="SANT/Myb"/>
</dbReference>
<dbReference type="Gene3D" id="1.10.246.220">
    <property type="match status" value="1"/>
</dbReference>
<evidence type="ECO:0000256" key="5">
    <source>
        <dbReference type="SAM" id="MobiDB-lite"/>
    </source>
</evidence>
<dbReference type="GO" id="GO:0005634">
    <property type="term" value="C:nucleus"/>
    <property type="evidence" value="ECO:0007669"/>
    <property type="project" value="UniProtKB-SubCell"/>
</dbReference>
<comment type="subcellular location">
    <subcellularLocation>
        <location evidence="1">Nucleus</location>
    </subcellularLocation>
</comment>
<dbReference type="Proteomes" id="UP001345219">
    <property type="component" value="Chromosome 1"/>
</dbReference>
<dbReference type="AlphaFoldDB" id="A0AAN7GI87"/>
<name>A0AAN7GI87_9MYRT</name>
<reference evidence="9 10" key="1">
    <citation type="journal article" date="2023" name="Hortic Res">
        <title>Pangenome of water caltrop reveals structural variations and asymmetric subgenome divergence after allopolyploidization.</title>
        <authorList>
            <person name="Zhang X."/>
            <person name="Chen Y."/>
            <person name="Wang L."/>
            <person name="Yuan Y."/>
            <person name="Fang M."/>
            <person name="Shi L."/>
            <person name="Lu R."/>
            <person name="Comes H.P."/>
            <person name="Ma Y."/>
            <person name="Chen Y."/>
            <person name="Huang G."/>
            <person name="Zhou Y."/>
            <person name="Zheng Z."/>
            <person name="Qiu Y."/>
        </authorList>
    </citation>
    <scope>NUCLEOTIDE SEQUENCE [LARGE SCALE GENOMIC DNA]</scope>
    <source>
        <tissue evidence="9">Roots</tissue>
    </source>
</reference>
<dbReference type="EMBL" id="JAXIOK010000023">
    <property type="protein sequence ID" value="KAK4743235.1"/>
    <property type="molecule type" value="Genomic_DNA"/>
</dbReference>
<evidence type="ECO:0000313" key="9">
    <source>
        <dbReference type="EMBL" id="KAK4743235.1"/>
    </source>
</evidence>
<evidence type="ECO:0000313" key="10">
    <source>
        <dbReference type="Proteomes" id="UP001345219"/>
    </source>
</evidence>
<feature type="domain" description="HTH myb-type" evidence="8">
    <location>
        <begin position="406"/>
        <end position="465"/>
    </location>
</feature>
<evidence type="ECO:0000256" key="2">
    <source>
        <dbReference type="ARBA" id="ARBA00022448"/>
    </source>
</evidence>
<dbReference type="InterPro" id="IPR017930">
    <property type="entry name" value="Myb_dom"/>
</dbReference>
<gene>
    <name evidence="9" type="ORF">SAY87_001236</name>
</gene>
<dbReference type="PROSITE" id="PS50090">
    <property type="entry name" value="MYB_LIKE"/>
    <property type="match status" value="1"/>
</dbReference>
<feature type="region of interest" description="Disordered" evidence="5">
    <location>
        <begin position="372"/>
        <end position="393"/>
    </location>
</feature>
<feature type="region of interest" description="Disordered" evidence="5">
    <location>
        <begin position="316"/>
        <end position="355"/>
    </location>
</feature>
<dbReference type="PROSITE" id="PS51294">
    <property type="entry name" value="HTH_MYB"/>
    <property type="match status" value="1"/>
</dbReference>
<feature type="domain" description="Myb-like" evidence="7">
    <location>
        <begin position="406"/>
        <end position="461"/>
    </location>
</feature>
<dbReference type="SUPFAM" id="SSF46689">
    <property type="entry name" value="Homeodomain-like"/>
    <property type="match status" value="1"/>
</dbReference>
<evidence type="ECO:0000256" key="6">
    <source>
        <dbReference type="SAM" id="SignalP"/>
    </source>
</evidence>
<feature type="compositionally biased region" description="Low complexity" evidence="5">
    <location>
        <begin position="380"/>
        <end position="391"/>
    </location>
</feature>
<evidence type="ECO:0000256" key="1">
    <source>
        <dbReference type="ARBA" id="ARBA00004123"/>
    </source>
</evidence>
<feature type="signal peptide" evidence="6">
    <location>
        <begin position="1"/>
        <end position="17"/>
    </location>
</feature>
<evidence type="ECO:0000256" key="3">
    <source>
        <dbReference type="ARBA" id="ARBA00023136"/>
    </source>
</evidence>
<proteinExistence type="predicted"/>
<dbReference type="InterPro" id="IPR043926">
    <property type="entry name" value="ABCG_dom"/>
</dbReference>
<keyword evidence="6" id="KW-0732">Signal</keyword>
<keyword evidence="4" id="KW-0539">Nucleus</keyword>
<dbReference type="GO" id="GO:0140359">
    <property type="term" value="F:ABC-type transporter activity"/>
    <property type="evidence" value="ECO:0007669"/>
    <property type="project" value="InterPro"/>
</dbReference>
<dbReference type="PANTHER" id="PTHR47122">
    <property type="entry name" value="MYB-LIKE DNA-BINDING DOMAIN CONTAINING PROTEIN, EXPRESSED"/>
    <property type="match status" value="1"/>
</dbReference>
<protein>
    <submittedName>
        <fullName evidence="9">Uncharacterized protein</fullName>
    </submittedName>
</protein>
<organism evidence="9 10">
    <name type="scientific">Trapa incisa</name>
    <dbReference type="NCBI Taxonomy" id="236973"/>
    <lineage>
        <taxon>Eukaryota</taxon>
        <taxon>Viridiplantae</taxon>
        <taxon>Streptophyta</taxon>
        <taxon>Embryophyta</taxon>
        <taxon>Tracheophyta</taxon>
        <taxon>Spermatophyta</taxon>
        <taxon>Magnoliopsida</taxon>
        <taxon>eudicotyledons</taxon>
        <taxon>Gunneridae</taxon>
        <taxon>Pentapetalae</taxon>
        <taxon>rosids</taxon>
        <taxon>malvids</taxon>
        <taxon>Myrtales</taxon>
        <taxon>Lythraceae</taxon>
        <taxon>Trapa</taxon>
    </lineage>
</organism>
<dbReference type="SMART" id="SM00717">
    <property type="entry name" value="SANT"/>
    <property type="match status" value="1"/>
</dbReference>
<keyword evidence="3" id="KW-0472">Membrane</keyword>
<evidence type="ECO:0000259" key="7">
    <source>
        <dbReference type="PROSITE" id="PS50090"/>
    </source>
</evidence>
<dbReference type="InterPro" id="IPR009057">
    <property type="entry name" value="Homeodomain-like_sf"/>
</dbReference>
<dbReference type="PANTHER" id="PTHR47122:SF5">
    <property type="entry name" value="TRF-LIKE 8"/>
    <property type="match status" value="1"/>
</dbReference>
<accession>A0AAN7GI87</accession>
<evidence type="ECO:0000259" key="8">
    <source>
        <dbReference type="PROSITE" id="PS51294"/>
    </source>
</evidence>
<dbReference type="Pfam" id="PF19055">
    <property type="entry name" value="ABC2_membrane_7"/>
    <property type="match status" value="1"/>
</dbReference>
<feature type="chain" id="PRO_5042827897" evidence="6">
    <location>
        <begin position="18"/>
        <end position="549"/>
    </location>
</feature>
<comment type="caution">
    <text evidence="9">The sequence shown here is derived from an EMBL/GenBank/DDBJ whole genome shotgun (WGS) entry which is preliminary data.</text>
</comment>
<evidence type="ECO:0000256" key="4">
    <source>
        <dbReference type="ARBA" id="ARBA00023242"/>
    </source>
</evidence>
<keyword evidence="10" id="KW-1185">Reference proteome</keyword>
<dbReference type="CDD" id="cd11660">
    <property type="entry name" value="SANT_TRF"/>
    <property type="match status" value="1"/>
</dbReference>
<sequence length="549" mass="60832">MDYLILILVGACLGTLAKVSDESFGVLGYTYSVIAVLNSYENEELKRIILMVYTSRSRLPENGQPTEGQASGTEAVLSSRNAWSGCTQVTSYVALFGSCGPSSLDSSIRDSQVGRIGLIEGVPPMNKLKENQPDLPAREAVAEVDDLFQGQKNNCLLMDGVLSINKENTERSKIENFSNEVEHDLPTVGGGMASYFAQGEDDLNLTTLDGILDEIDEVRDLDCANGLSGSCEEYFLDVDLAREVSALSGCPSNGFCFSNLTPDSHSPGYSRSSNGAIGMSETSTVTTTAPEVQCNGQLENNVHCLVLKHSEGSKRSSLMVGGADENILEKRRRKPPQRYIEESSKADSSHGQKHNDNVVVAKDMPLMCRHPKKRSAIPPVSVSEDNSSSSESDYDCIEKKLMKNDDRRKRQRMWTLQEVTKLVDGICELGVGHWTDIKRLSFASSTYRTPIDLRDKWRNLLRASYAQLPEAGEAEQKQKSASRPLPKSLLHRVRELATLHPYPRKSKTRSSCFPKRTAKVDLKYRERMSTLIYTVHPFAYDFMLNTLLG</sequence>
<keyword evidence="2" id="KW-0813">Transport</keyword>